<dbReference type="EMBL" id="PGVA01000012">
    <property type="protein sequence ID" value="PLR84638.1"/>
    <property type="molecule type" value="Genomic_DNA"/>
</dbReference>
<proteinExistence type="predicted"/>
<name>A0A2N5GPK2_9BACI</name>
<evidence type="ECO:0000313" key="1">
    <source>
        <dbReference type="EMBL" id="PLR84638.1"/>
    </source>
</evidence>
<gene>
    <name evidence="1" type="ORF">CU635_06080</name>
    <name evidence="2" type="ORF">CVD25_00970</name>
</gene>
<protein>
    <submittedName>
        <fullName evidence="1">Uncharacterized protein</fullName>
    </submittedName>
</protein>
<comment type="caution">
    <text evidence="1">The sequence shown here is derived from an EMBL/GenBank/DDBJ whole genome shotgun (WGS) entry which is preliminary data.</text>
</comment>
<reference evidence="2 4" key="2">
    <citation type="submission" date="2017-12" db="EMBL/GenBank/DDBJ databases">
        <title>Comparative Functional Genomics of Dry Heat Resistant strains isolated from the Viking Spacecraft.</title>
        <authorList>
            <person name="Seuylemezian A."/>
            <person name="Cooper K."/>
            <person name="Vaishampayan P."/>
        </authorList>
    </citation>
    <scope>NUCLEOTIDE SEQUENCE [LARGE SCALE GENOMIC DNA]</scope>
    <source>
        <strain evidence="2 4">ATCC 29669</strain>
    </source>
</reference>
<evidence type="ECO:0000313" key="3">
    <source>
        <dbReference type="Proteomes" id="UP000234951"/>
    </source>
</evidence>
<organism evidence="1 3">
    <name type="scientific">Bacillus canaveralius</name>
    <dbReference type="NCBI Taxonomy" id="1403243"/>
    <lineage>
        <taxon>Bacteria</taxon>
        <taxon>Bacillati</taxon>
        <taxon>Bacillota</taxon>
        <taxon>Bacilli</taxon>
        <taxon>Bacillales</taxon>
        <taxon>Bacillaceae</taxon>
        <taxon>Bacillus</taxon>
    </lineage>
</organism>
<keyword evidence="4" id="KW-1185">Reference proteome</keyword>
<evidence type="ECO:0000313" key="4">
    <source>
        <dbReference type="Proteomes" id="UP000235114"/>
    </source>
</evidence>
<sequence length="138" mass="15555">MLTVLGNFEKIKAEMNEARALKTMSEKAIERLYAKSPLDLQKALNQNRFLLNMYSASKTLPVQVGDHIINYKVFASFSKKLKGFQSSISILPDGIVVQYWKPGTLNQGKGVLRLYDISTYFLGFQNIPVAEIKHGQEA</sequence>
<accession>A0A2N5GPK2</accession>
<dbReference type="Proteomes" id="UP000235114">
    <property type="component" value="Unassembled WGS sequence"/>
</dbReference>
<reference evidence="1 3" key="1">
    <citation type="submission" date="2017-11" db="EMBL/GenBank/DDBJ databases">
        <title>Comparitive Functional Genomics of Dry Heat Resistant strains isolated from the Viking Spacecraft.</title>
        <authorList>
            <person name="Seuylemezian A."/>
            <person name="Cooper K."/>
            <person name="Vaishampayan P."/>
        </authorList>
    </citation>
    <scope>NUCLEOTIDE SEQUENCE [LARGE SCALE GENOMIC DNA]</scope>
    <source>
        <strain evidence="1 3">M4.6</strain>
    </source>
</reference>
<evidence type="ECO:0000313" key="2">
    <source>
        <dbReference type="EMBL" id="PLS00790.1"/>
    </source>
</evidence>
<dbReference type="RefSeq" id="WP_101576287.1">
    <property type="nucleotide sequence ID" value="NZ_PGVA01000012.1"/>
</dbReference>
<dbReference type="Proteomes" id="UP000234951">
    <property type="component" value="Unassembled WGS sequence"/>
</dbReference>
<dbReference type="AlphaFoldDB" id="A0A2N5GPK2"/>
<dbReference type="EMBL" id="PGVD01000003">
    <property type="protein sequence ID" value="PLS00790.1"/>
    <property type="molecule type" value="Genomic_DNA"/>
</dbReference>